<dbReference type="InterPro" id="IPR017852">
    <property type="entry name" value="GPI_EtnP_transferase_1_C"/>
</dbReference>
<feature type="transmembrane region" description="Helical" evidence="12">
    <location>
        <begin position="585"/>
        <end position="604"/>
    </location>
</feature>
<dbReference type="InterPro" id="IPR007070">
    <property type="entry name" value="GPI_EtnP_transferase_1"/>
</dbReference>
<comment type="subcellular location">
    <subcellularLocation>
        <location evidence="1 12">Endoplasmic reticulum membrane</location>
        <topology evidence="1 12">Multi-pass membrane protein</topology>
    </subcellularLocation>
</comment>
<comment type="caution">
    <text evidence="14">The sequence shown here is derived from an EMBL/GenBank/DDBJ whole genome shotgun (WGS) entry which is preliminary data.</text>
</comment>
<dbReference type="Gene3D" id="3.40.720.10">
    <property type="entry name" value="Alkaline Phosphatase, subunit A"/>
    <property type="match status" value="2"/>
</dbReference>
<evidence type="ECO:0000256" key="2">
    <source>
        <dbReference type="ARBA" id="ARBA00004687"/>
    </source>
</evidence>
<evidence type="ECO:0000256" key="3">
    <source>
        <dbReference type="ARBA" id="ARBA00008400"/>
    </source>
</evidence>
<reference evidence="14" key="1">
    <citation type="journal article" date="2023" name="Insect Mol. Biol.">
        <title>Genome sequencing provides insights into the evolution of gene families encoding plant cell wall-degrading enzymes in longhorned beetles.</title>
        <authorList>
            <person name="Shin N.R."/>
            <person name="Okamura Y."/>
            <person name="Kirsch R."/>
            <person name="Pauchet Y."/>
        </authorList>
    </citation>
    <scope>NUCLEOTIDE SEQUENCE</scope>
    <source>
        <strain evidence="14">AMC_N1</strain>
    </source>
</reference>
<dbReference type="Pfam" id="PF01663">
    <property type="entry name" value="Phosphodiest"/>
    <property type="match status" value="1"/>
</dbReference>
<proteinExistence type="inferred from homology"/>
<dbReference type="SUPFAM" id="SSF53649">
    <property type="entry name" value="Alkaline phosphatase-like"/>
    <property type="match status" value="1"/>
</dbReference>
<dbReference type="PANTHER" id="PTHR12250:SF0">
    <property type="entry name" value="GPI ETHANOLAMINE PHOSPHATE TRANSFERASE 1"/>
    <property type="match status" value="1"/>
</dbReference>
<dbReference type="GO" id="GO:0005789">
    <property type="term" value="C:endoplasmic reticulum membrane"/>
    <property type="evidence" value="ECO:0007669"/>
    <property type="project" value="UniProtKB-SubCell"/>
</dbReference>
<evidence type="ECO:0000313" key="15">
    <source>
        <dbReference type="Proteomes" id="UP001162162"/>
    </source>
</evidence>
<comment type="pathway">
    <text evidence="2 12">Glycolipid biosynthesis; glycosylphosphatidylinositol-anchor biosynthesis.</text>
</comment>
<accession>A0AAV8YL68</accession>
<dbReference type="AlphaFoldDB" id="A0AAV8YL68"/>
<dbReference type="InterPro" id="IPR017850">
    <property type="entry name" value="Alkaline_phosphatase_core_sf"/>
</dbReference>
<keyword evidence="7 12" id="KW-0812">Transmembrane</keyword>
<dbReference type="EMBL" id="JAPWTK010000066">
    <property type="protein sequence ID" value="KAJ8952590.1"/>
    <property type="molecule type" value="Genomic_DNA"/>
</dbReference>
<evidence type="ECO:0000256" key="10">
    <source>
        <dbReference type="ARBA" id="ARBA00023136"/>
    </source>
</evidence>
<dbReference type="Proteomes" id="UP001162162">
    <property type="component" value="Unassembled WGS sequence"/>
</dbReference>
<evidence type="ECO:0000256" key="4">
    <source>
        <dbReference type="ARBA" id="ARBA00020831"/>
    </source>
</evidence>
<evidence type="ECO:0000256" key="12">
    <source>
        <dbReference type="RuleBase" id="RU367138"/>
    </source>
</evidence>
<evidence type="ECO:0000256" key="9">
    <source>
        <dbReference type="ARBA" id="ARBA00022989"/>
    </source>
</evidence>
<sequence length="671" mass="76509">MDLELRQSIEDKTNRIPFLNYTKDADTWRWFTRGFPHSSDQGTLPFWQGYTKTLTLFSKAGKPSRFPEKSMSKDECNPNRDQRYKIIVWGLLVHLLLLFAVFDIYFASPLDQGMTSVRSTSSPPAKRLVLIVADGLRADAVIGESKAYRIPFLSKIRESGTWGVVHTRVPTESRPGHVAMMAGIYEDPSAIFKGWKTNLVDFDSVIAQSTNAWCWGSPGVVDLFSKDNLSTIHNYTYSLELEDFGKSHTGILDIWVYHEVNQFLEDVSECRDSDCDRYFSRGNFFFMHLLGIDTAGHGYKPYSKEYIDNIKLVDDIARNLTALFEDTFEDKSTTFVFTSDHGMTDWGSHGAGSLHETEVPIFAWGAGVAANKHRQDINQIDIAPLLASLIGVNIPVNSLGILPVNYLNISKSDKAELMLSNVLQLLKIFDVKRLRTETNALVFLPFRGITDDFIETKLNSLRKLKHKVKFEEFLTECTKFMRLLIEGVTYYHNYYQYPILISVSVGFLGWILLLLQSVFLCDKQTVYVLLLEHGYISSDSSIKYISWLFIIVPILMIPLTSTFIAPRLVATFLGFAPFYLLVSPNFEVLFSVFYVALLCSWLLIESKSFQFGTTLPTHIVYYVKFEGYNSKNKINSDMFRRAFLFTVFIFVGFFGTGNVASLNTFDPILRI</sequence>
<keyword evidence="8 12" id="KW-0256">Endoplasmic reticulum</keyword>
<comment type="caution">
    <text evidence="12">Lacks conserved residue(s) required for the propagation of feature annotation.</text>
</comment>
<keyword evidence="15" id="KW-1185">Reference proteome</keyword>
<dbReference type="InterPro" id="IPR002591">
    <property type="entry name" value="Phosphodiest/P_Trfase"/>
</dbReference>
<keyword evidence="5 12" id="KW-0337">GPI-anchor biosynthesis</keyword>
<keyword evidence="10 12" id="KW-0472">Membrane</keyword>
<keyword evidence="11" id="KW-0325">Glycoprotein</keyword>
<evidence type="ECO:0000256" key="11">
    <source>
        <dbReference type="ARBA" id="ARBA00023180"/>
    </source>
</evidence>
<feature type="transmembrane region" description="Helical" evidence="12">
    <location>
        <begin position="544"/>
        <end position="565"/>
    </location>
</feature>
<feature type="domain" description="GPI ethanolamine phosphate transferase 1 C-terminal" evidence="13">
    <location>
        <begin position="542"/>
        <end position="667"/>
    </location>
</feature>
<feature type="transmembrane region" description="Helical" evidence="12">
    <location>
        <begin position="494"/>
        <end position="515"/>
    </location>
</feature>
<evidence type="ECO:0000259" key="13">
    <source>
        <dbReference type="Pfam" id="PF04987"/>
    </source>
</evidence>
<dbReference type="GO" id="GO:0006506">
    <property type="term" value="P:GPI anchor biosynthetic process"/>
    <property type="evidence" value="ECO:0007669"/>
    <property type="project" value="UniProtKB-KW"/>
</dbReference>
<comment type="function">
    <text evidence="12">Ethanolamine phosphate transferase involved in glycosylphosphatidylinositol-anchor biosynthesis. Transfers ethanolamine phosphate to the first alpha-1,4-linked mannose of the glycosylphosphatidylinositol precursor of GPI-anchor.</text>
</comment>
<evidence type="ECO:0000256" key="6">
    <source>
        <dbReference type="ARBA" id="ARBA00022679"/>
    </source>
</evidence>
<dbReference type="CDD" id="cd16020">
    <property type="entry name" value="GPI_EPT_1"/>
    <property type="match status" value="1"/>
</dbReference>
<evidence type="ECO:0000256" key="8">
    <source>
        <dbReference type="ARBA" id="ARBA00022824"/>
    </source>
</evidence>
<keyword evidence="6 12" id="KW-0808">Transferase</keyword>
<name>A0AAV8YL68_9CUCU</name>
<gene>
    <name evidence="14" type="ORF">NQ318_004137</name>
</gene>
<evidence type="ECO:0000256" key="1">
    <source>
        <dbReference type="ARBA" id="ARBA00004477"/>
    </source>
</evidence>
<comment type="similarity">
    <text evidence="3 12">Belongs to the PIGG/PIGN/PIGO family. PIGN subfamily.</text>
</comment>
<dbReference type="EC" id="2.-.-.-" evidence="12"/>
<keyword evidence="9 12" id="KW-1133">Transmembrane helix</keyword>
<feature type="transmembrane region" description="Helical" evidence="12">
    <location>
        <begin position="86"/>
        <end position="107"/>
    </location>
</feature>
<evidence type="ECO:0000256" key="5">
    <source>
        <dbReference type="ARBA" id="ARBA00022502"/>
    </source>
</evidence>
<evidence type="ECO:0000256" key="7">
    <source>
        <dbReference type="ARBA" id="ARBA00022692"/>
    </source>
</evidence>
<dbReference type="GO" id="GO:0051377">
    <property type="term" value="F:mannose-ethanolamine phosphotransferase activity"/>
    <property type="evidence" value="ECO:0007669"/>
    <property type="project" value="UniProtKB-UniRule"/>
</dbReference>
<feature type="transmembrane region" description="Helical" evidence="12">
    <location>
        <begin position="642"/>
        <end position="662"/>
    </location>
</feature>
<protein>
    <recommendedName>
        <fullName evidence="4 12">GPI ethanolamine phosphate transferase 1</fullName>
        <ecNumber evidence="12">2.-.-.-</ecNumber>
    </recommendedName>
</protein>
<dbReference type="Pfam" id="PF04987">
    <property type="entry name" value="PigN"/>
    <property type="match status" value="1"/>
</dbReference>
<evidence type="ECO:0000313" key="14">
    <source>
        <dbReference type="EMBL" id="KAJ8952590.1"/>
    </source>
</evidence>
<dbReference type="PANTHER" id="PTHR12250">
    <property type="entry name" value="PHOSPHATIDYLINOSITOL GLYCAN, CLASS N"/>
    <property type="match status" value="1"/>
</dbReference>
<organism evidence="14 15">
    <name type="scientific">Aromia moschata</name>
    <dbReference type="NCBI Taxonomy" id="1265417"/>
    <lineage>
        <taxon>Eukaryota</taxon>
        <taxon>Metazoa</taxon>
        <taxon>Ecdysozoa</taxon>
        <taxon>Arthropoda</taxon>
        <taxon>Hexapoda</taxon>
        <taxon>Insecta</taxon>
        <taxon>Pterygota</taxon>
        <taxon>Neoptera</taxon>
        <taxon>Endopterygota</taxon>
        <taxon>Coleoptera</taxon>
        <taxon>Polyphaga</taxon>
        <taxon>Cucujiformia</taxon>
        <taxon>Chrysomeloidea</taxon>
        <taxon>Cerambycidae</taxon>
        <taxon>Cerambycinae</taxon>
        <taxon>Callichromatini</taxon>
        <taxon>Aromia</taxon>
    </lineage>
</organism>
<dbReference type="InterPro" id="IPR037671">
    <property type="entry name" value="PIGN_N"/>
</dbReference>